<evidence type="ECO:0000313" key="2">
    <source>
        <dbReference type="Proteomes" id="UP000037288"/>
    </source>
</evidence>
<dbReference type="OrthoDB" id="4277250at2"/>
<dbReference type="InterPro" id="IPR023393">
    <property type="entry name" value="START-like_dom_sf"/>
</dbReference>
<dbReference type="PATRIC" id="fig|1678637.3.peg.2586"/>
<dbReference type="CDD" id="cd07821">
    <property type="entry name" value="PYR_PYL_RCAR_like"/>
    <property type="match status" value="1"/>
</dbReference>
<dbReference type="SUPFAM" id="SSF55961">
    <property type="entry name" value="Bet v1-like"/>
    <property type="match status" value="1"/>
</dbReference>
<dbReference type="InterPro" id="IPR019587">
    <property type="entry name" value="Polyketide_cyclase/dehydratase"/>
</dbReference>
<accession>A0A0K9XFS3</accession>
<comment type="caution">
    <text evidence="1">The sequence shown here is derived from an EMBL/GenBank/DDBJ whole genome shotgun (WGS) entry which is preliminary data.</text>
</comment>
<protein>
    <submittedName>
        <fullName evidence="1">Polyketide cyclase</fullName>
    </submittedName>
</protein>
<proteinExistence type="predicted"/>
<dbReference type="EMBL" id="LFXA01000007">
    <property type="protein sequence ID" value="KNB52259.1"/>
    <property type="molecule type" value="Genomic_DNA"/>
</dbReference>
<dbReference type="Gene3D" id="3.30.530.20">
    <property type="match status" value="1"/>
</dbReference>
<keyword evidence="2" id="KW-1185">Reference proteome</keyword>
<dbReference type="Pfam" id="PF10604">
    <property type="entry name" value="Polyketide_cyc2"/>
    <property type="match status" value="1"/>
</dbReference>
<evidence type="ECO:0000313" key="1">
    <source>
        <dbReference type="EMBL" id="KNB52259.1"/>
    </source>
</evidence>
<name>A0A0K9XFS3_9ACTN</name>
<gene>
    <name evidence="1" type="ORF">AC230_11970</name>
</gene>
<sequence>MARRLRPVGAGFGEAAPLRVVFAGRTAAGPADVHRALARDVGSLPRWFRGVTAARSLPGGGAGRREVRLVGGARFLETVVAVEAPGRYAYRVDVTNVPGPRAVLEDWRLTPAGSGTLVRWTLAVDAPAPVRRALLLARPAIGAVFRDALRRLDVRLAARPSVSPANGPSSGTR</sequence>
<dbReference type="Proteomes" id="UP000037288">
    <property type="component" value="Unassembled WGS sequence"/>
</dbReference>
<dbReference type="AlphaFoldDB" id="A0A0K9XFS3"/>
<reference evidence="2" key="1">
    <citation type="submission" date="2015-07" db="EMBL/GenBank/DDBJ databases">
        <title>Draft genome sequence of Streptomyces sp. CMAA 1322, a bacterium isolated from Caatinga biome, from dry forest semiarid of Brazil.</title>
        <authorList>
            <person name="Santos S.N."/>
            <person name="Gacesa R."/>
            <person name="Taketani R.G."/>
            <person name="Long P.F."/>
            <person name="Melo I.S."/>
        </authorList>
    </citation>
    <scope>NUCLEOTIDE SEQUENCE [LARGE SCALE GENOMIC DNA]</scope>
    <source>
        <strain evidence="2">CMAA 1322</strain>
    </source>
</reference>
<organism evidence="1 2">
    <name type="scientific">Streptomyces caatingaensis</name>
    <dbReference type="NCBI Taxonomy" id="1678637"/>
    <lineage>
        <taxon>Bacteria</taxon>
        <taxon>Bacillati</taxon>
        <taxon>Actinomycetota</taxon>
        <taxon>Actinomycetes</taxon>
        <taxon>Kitasatosporales</taxon>
        <taxon>Streptomycetaceae</taxon>
        <taxon>Streptomyces</taxon>
    </lineage>
</organism>
<dbReference type="RefSeq" id="WP_049716114.1">
    <property type="nucleotide sequence ID" value="NZ_LFXA01000007.1"/>
</dbReference>